<evidence type="ECO:0000313" key="3">
    <source>
        <dbReference type="Proteomes" id="UP000583929"/>
    </source>
</evidence>
<organism evidence="2 3">
    <name type="scientific">Cannabis sativa</name>
    <name type="common">Hemp</name>
    <name type="synonym">Marijuana</name>
    <dbReference type="NCBI Taxonomy" id="3483"/>
    <lineage>
        <taxon>Eukaryota</taxon>
        <taxon>Viridiplantae</taxon>
        <taxon>Streptophyta</taxon>
        <taxon>Embryophyta</taxon>
        <taxon>Tracheophyta</taxon>
        <taxon>Spermatophyta</taxon>
        <taxon>Magnoliopsida</taxon>
        <taxon>eudicotyledons</taxon>
        <taxon>Gunneridae</taxon>
        <taxon>Pentapetalae</taxon>
        <taxon>rosids</taxon>
        <taxon>fabids</taxon>
        <taxon>Rosales</taxon>
        <taxon>Cannabaceae</taxon>
        <taxon>Cannabis</taxon>
    </lineage>
</organism>
<name>A0A7J6I9Z6_CANSA</name>
<evidence type="ECO:0000313" key="2">
    <source>
        <dbReference type="EMBL" id="KAF4403881.1"/>
    </source>
</evidence>
<proteinExistence type="predicted"/>
<sequence length="100" mass="11942">MKNDYSWNEQVIEICSPFLNQHLIPTGIIPVAFVNTLLWFRYRKHNHRNIEYCYDTILGRVMGSKESTYLVVVEFELDFELEYELAFSEVGRIKDISKIY</sequence>
<keyword evidence="1" id="KW-0812">Transmembrane</keyword>
<keyword evidence="1" id="KW-1133">Transmembrane helix</keyword>
<gene>
    <name evidence="2" type="ORF">G4B88_014337</name>
</gene>
<feature type="transmembrane region" description="Helical" evidence="1">
    <location>
        <begin position="23"/>
        <end position="40"/>
    </location>
</feature>
<evidence type="ECO:0000256" key="1">
    <source>
        <dbReference type="SAM" id="Phobius"/>
    </source>
</evidence>
<comment type="caution">
    <text evidence="2">The sequence shown here is derived from an EMBL/GenBank/DDBJ whole genome shotgun (WGS) entry which is preliminary data.</text>
</comment>
<dbReference type="Proteomes" id="UP000583929">
    <property type="component" value="Unassembled WGS sequence"/>
</dbReference>
<dbReference type="EMBL" id="JAATIQ010000002">
    <property type="protein sequence ID" value="KAF4403881.1"/>
    <property type="molecule type" value="Genomic_DNA"/>
</dbReference>
<dbReference type="AlphaFoldDB" id="A0A7J6I9Z6"/>
<protein>
    <submittedName>
        <fullName evidence="2">Uncharacterized protein</fullName>
    </submittedName>
</protein>
<accession>A0A7J6I9Z6</accession>
<keyword evidence="3" id="KW-1185">Reference proteome</keyword>
<keyword evidence="1" id="KW-0472">Membrane</keyword>
<reference evidence="2 3" key="1">
    <citation type="journal article" date="2020" name="bioRxiv">
        <title>Sequence and annotation of 42 cannabis genomes reveals extensive copy number variation in cannabinoid synthesis and pathogen resistance genes.</title>
        <authorList>
            <person name="Mckernan K.J."/>
            <person name="Helbert Y."/>
            <person name="Kane L.T."/>
            <person name="Ebling H."/>
            <person name="Zhang L."/>
            <person name="Liu B."/>
            <person name="Eaton Z."/>
            <person name="Mclaughlin S."/>
            <person name="Kingan S."/>
            <person name="Baybayan P."/>
            <person name="Concepcion G."/>
            <person name="Jordan M."/>
            <person name="Riva A."/>
            <person name="Barbazuk W."/>
            <person name="Harkins T."/>
        </authorList>
    </citation>
    <scope>NUCLEOTIDE SEQUENCE [LARGE SCALE GENOMIC DNA]</scope>
    <source>
        <strain evidence="3">cv. Jamaican Lion 4</strain>
        <tissue evidence="2">Leaf</tissue>
    </source>
</reference>